<proteinExistence type="predicted"/>
<sequence>MTTRSCVPLRMEVPVHQSTIPPRSHVVRMNTPDFTGEMIRVGDIPETATPLRILQLISGDQLVASSCGLFIGQVIRTYPAGERVYHSTFGPVGPAFLSPFGPGASGTRILRVGSEDLLVWGRVEGHPPGVWRLTQDASQFLHRLDRLEFAVGPRPNRVPVGTSAQHPGQKLYLTSWGLWPVDAWATVRVCEEDTLCVLESFGGLLYAYQATEHGATSFLQVNPGDAQRSAGLVRWQGRLMLAVNRGTQSWLVELNRRAFGEEPERISIDGEFHGVWSSPKGGTLLMLTHPRGASPDVRRLTLSTGEVIHEGSFTLDPATVAWSPDELSVVAGIIQDPARRRFATSRFVGSNVDWTPTAGTEVREVLLGNDGRIQAHIQHEGIYDVPHFRGHRGTAVPLAWNLHMDSDGGVVWTTVHDEQILTWVSRTVNTHGIHPILR</sequence>
<comment type="caution">
    <text evidence="1">The sequence shown here is derived from an EMBL/GenBank/DDBJ whole genome shotgun (WGS) entry which is preliminary data.</text>
</comment>
<evidence type="ECO:0000313" key="1">
    <source>
        <dbReference type="EMBL" id="PJE76524.1"/>
    </source>
</evidence>
<protein>
    <submittedName>
        <fullName evidence="1">Uncharacterized protein</fullName>
    </submittedName>
</protein>
<evidence type="ECO:0000313" key="2">
    <source>
        <dbReference type="Proteomes" id="UP000231436"/>
    </source>
</evidence>
<dbReference type="InterPro" id="IPR011048">
    <property type="entry name" value="Haem_d1_sf"/>
</dbReference>
<dbReference type="Proteomes" id="UP000231436">
    <property type="component" value="Unassembled WGS sequence"/>
</dbReference>
<dbReference type="EMBL" id="PFEU01000018">
    <property type="protein sequence ID" value="PJE76524.1"/>
    <property type="molecule type" value="Genomic_DNA"/>
</dbReference>
<reference evidence="2" key="1">
    <citation type="submission" date="2017-09" db="EMBL/GenBank/DDBJ databases">
        <title>Depth-based differentiation of microbial function through sediment-hosted aquifers and enrichment of novel symbionts in the deep terrestrial subsurface.</title>
        <authorList>
            <person name="Probst A.J."/>
            <person name="Ladd B."/>
            <person name="Jarett J.K."/>
            <person name="Geller-Mcgrath D.E."/>
            <person name="Sieber C.M.K."/>
            <person name="Emerson J.B."/>
            <person name="Anantharaman K."/>
            <person name="Thomas B.C."/>
            <person name="Malmstrom R."/>
            <person name="Stieglmeier M."/>
            <person name="Klingl A."/>
            <person name="Woyke T."/>
            <person name="Ryan C.M."/>
            <person name="Banfield J.F."/>
        </authorList>
    </citation>
    <scope>NUCLEOTIDE SEQUENCE [LARGE SCALE GENOMIC DNA]</scope>
</reference>
<dbReference type="SUPFAM" id="SSF51004">
    <property type="entry name" value="C-terminal (heme d1) domain of cytochrome cd1-nitrite reductase"/>
    <property type="match status" value="1"/>
</dbReference>
<dbReference type="AlphaFoldDB" id="A0A2M8LGE0"/>
<gene>
    <name evidence="1" type="ORF">COV05_04105</name>
</gene>
<organism evidence="1 2">
    <name type="scientific">Candidatus Uhrbacteria bacterium CG10_big_fil_rev_8_21_14_0_10_48_16</name>
    <dbReference type="NCBI Taxonomy" id="1975038"/>
    <lineage>
        <taxon>Bacteria</taxon>
        <taxon>Candidatus Uhriibacteriota</taxon>
    </lineage>
</organism>
<accession>A0A2M8LGE0</accession>
<name>A0A2M8LGE0_9BACT</name>